<feature type="repeat" description="ANK" evidence="14">
    <location>
        <begin position="525"/>
        <end position="557"/>
    </location>
</feature>
<dbReference type="Gene3D" id="1.25.40.20">
    <property type="entry name" value="Ankyrin repeat-containing domain"/>
    <property type="match status" value="1"/>
</dbReference>
<dbReference type="Proteomes" id="UP001307889">
    <property type="component" value="Chromosome 1"/>
</dbReference>
<dbReference type="InterPro" id="IPR011990">
    <property type="entry name" value="TPR-like_helical_dom_sf"/>
</dbReference>
<keyword evidence="7" id="KW-0677">Repeat</keyword>
<feature type="region of interest" description="Disordered" evidence="16">
    <location>
        <begin position="462"/>
        <end position="531"/>
    </location>
</feature>
<dbReference type="InterPro" id="IPR036770">
    <property type="entry name" value="Ankyrin_rpt-contain_sf"/>
</dbReference>
<reference evidence="17 18" key="1">
    <citation type="submission" date="2023-09" db="EMBL/GenBank/DDBJ databases">
        <title>Nesidiocoris tenuis whole genome shotgun sequence.</title>
        <authorList>
            <person name="Shibata T."/>
            <person name="Shimoda M."/>
            <person name="Kobayashi T."/>
            <person name="Uehara T."/>
        </authorList>
    </citation>
    <scope>NUCLEOTIDE SEQUENCE [LARGE SCALE GENOMIC DNA]</scope>
    <source>
        <strain evidence="17 18">Japan</strain>
    </source>
</reference>
<keyword evidence="12" id="KW-0234">DNA repair</keyword>
<organism evidence="17 18">
    <name type="scientific">Nesidiocoris tenuis</name>
    <dbReference type="NCBI Taxonomy" id="355587"/>
    <lineage>
        <taxon>Eukaryota</taxon>
        <taxon>Metazoa</taxon>
        <taxon>Ecdysozoa</taxon>
        <taxon>Arthropoda</taxon>
        <taxon>Hexapoda</taxon>
        <taxon>Insecta</taxon>
        <taxon>Pterygota</taxon>
        <taxon>Neoptera</taxon>
        <taxon>Paraneoptera</taxon>
        <taxon>Hemiptera</taxon>
        <taxon>Heteroptera</taxon>
        <taxon>Panheteroptera</taxon>
        <taxon>Cimicomorpha</taxon>
        <taxon>Miridae</taxon>
        <taxon>Dicyphina</taxon>
        <taxon>Nesidiocoris</taxon>
    </lineage>
</organism>
<evidence type="ECO:0000256" key="5">
    <source>
        <dbReference type="ARBA" id="ARBA00022454"/>
    </source>
</evidence>
<evidence type="ECO:0000256" key="11">
    <source>
        <dbReference type="ARBA" id="ARBA00023043"/>
    </source>
</evidence>
<dbReference type="Gene3D" id="1.25.40.10">
    <property type="entry name" value="Tetratricopeptide repeat domain"/>
    <property type="match status" value="2"/>
</dbReference>
<evidence type="ECO:0000256" key="16">
    <source>
        <dbReference type="SAM" id="MobiDB-lite"/>
    </source>
</evidence>
<keyword evidence="11 14" id="KW-0040">ANK repeat</keyword>
<keyword evidence="5" id="KW-0158">Chromosome</keyword>
<dbReference type="InterPro" id="IPR032675">
    <property type="entry name" value="LRR_dom_sf"/>
</dbReference>
<dbReference type="PANTHER" id="PTHR46358:SF1">
    <property type="entry name" value="TONSOKU-LIKE PROTEIN"/>
    <property type="match status" value="1"/>
</dbReference>
<feature type="region of interest" description="Disordered" evidence="16">
    <location>
        <begin position="796"/>
        <end position="849"/>
    </location>
</feature>
<keyword evidence="9 15" id="KW-0802">TPR repeat</keyword>
<dbReference type="InterPro" id="IPR052311">
    <property type="entry name" value="MMS22L-TONSL_complex_comp"/>
</dbReference>
<evidence type="ECO:0000256" key="12">
    <source>
        <dbReference type="ARBA" id="ARBA00023204"/>
    </source>
</evidence>
<evidence type="ECO:0000256" key="3">
    <source>
        <dbReference type="ARBA" id="ARBA00010999"/>
    </source>
</evidence>
<comment type="subcellular location">
    <subcellularLocation>
        <location evidence="2">Chromosome</location>
    </subcellularLocation>
    <subcellularLocation>
        <location evidence="1">Nucleus</location>
    </subcellularLocation>
</comment>
<dbReference type="SUPFAM" id="SSF52047">
    <property type="entry name" value="RNI-like"/>
    <property type="match status" value="1"/>
</dbReference>
<keyword evidence="18" id="KW-1185">Reference proteome</keyword>
<keyword evidence="8" id="KW-0227">DNA damage</keyword>
<feature type="compositionally biased region" description="Acidic residues" evidence="16">
    <location>
        <begin position="462"/>
        <end position="475"/>
    </location>
</feature>
<dbReference type="PROSITE" id="PS50297">
    <property type="entry name" value="ANK_REP_REGION"/>
    <property type="match status" value="3"/>
</dbReference>
<dbReference type="InterPro" id="IPR019734">
    <property type="entry name" value="TPR_rpt"/>
</dbReference>
<protein>
    <recommendedName>
        <fullName evidence="4">Tonsoku-like protein</fullName>
    </recommendedName>
</protein>
<evidence type="ECO:0000256" key="2">
    <source>
        <dbReference type="ARBA" id="ARBA00004286"/>
    </source>
</evidence>
<proteinExistence type="inferred from homology"/>
<dbReference type="PRINTS" id="PR01415">
    <property type="entry name" value="ANKYRIN"/>
</dbReference>
<evidence type="ECO:0000256" key="13">
    <source>
        <dbReference type="ARBA" id="ARBA00023242"/>
    </source>
</evidence>
<accession>A0ABN7AAQ2</accession>
<dbReference type="SUPFAM" id="SSF48403">
    <property type="entry name" value="Ankyrin repeat"/>
    <property type="match status" value="1"/>
</dbReference>
<keyword evidence="10" id="KW-0156">Chromatin regulator</keyword>
<feature type="repeat" description="TPR" evidence="15">
    <location>
        <begin position="204"/>
        <end position="237"/>
    </location>
</feature>
<evidence type="ECO:0000256" key="8">
    <source>
        <dbReference type="ARBA" id="ARBA00022763"/>
    </source>
</evidence>
<feature type="compositionally biased region" description="Acidic residues" evidence="16">
    <location>
        <begin position="489"/>
        <end position="499"/>
    </location>
</feature>
<name>A0ABN7AAQ2_9HEMI</name>
<dbReference type="SUPFAM" id="SSF48452">
    <property type="entry name" value="TPR-like"/>
    <property type="match status" value="3"/>
</dbReference>
<feature type="repeat" description="ANK" evidence="14">
    <location>
        <begin position="594"/>
        <end position="626"/>
    </location>
</feature>
<evidence type="ECO:0000313" key="17">
    <source>
        <dbReference type="EMBL" id="BES89382.1"/>
    </source>
</evidence>
<evidence type="ECO:0000256" key="6">
    <source>
        <dbReference type="ARBA" id="ARBA00022614"/>
    </source>
</evidence>
<dbReference type="SMART" id="SM00368">
    <property type="entry name" value="LRR_RI"/>
    <property type="match status" value="4"/>
</dbReference>
<dbReference type="Pfam" id="PF12796">
    <property type="entry name" value="Ank_2"/>
    <property type="match status" value="1"/>
</dbReference>
<dbReference type="EMBL" id="AP028909">
    <property type="protein sequence ID" value="BES89382.1"/>
    <property type="molecule type" value="Genomic_DNA"/>
</dbReference>
<evidence type="ECO:0000256" key="14">
    <source>
        <dbReference type="PROSITE-ProRule" id="PRU00023"/>
    </source>
</evidence>
<dbReference type="SMART" id="SM00028">
    <property type="entry name" value="TPR"/>
    <property type="match status" value="5"/>
</dbReference>
<evidence type="ECO:0000313" key="18">
    <source>
        <dbReference type="Proteomes" id="UP001307889"/>
    </source>
</evidence>
<evidence type="ECO:0000256" key="10">
    <source>
        <dbReference type="ARBA" id="ARBA00022853"/>
    </source>
</evidence>
<evidence type="ECO:0000256" key="7">
    <source>
        <dbReference type="ARBA" id="ARBA00022737"/>
    </source>
</evidence>
<feature type="repeat" description="ANK" evidence="14">
    <location>
        <begin position="558"/>
        <end position="590"/>
    </location>
</feature>
<evidence type="ECO:0000256" key="9">
    <source>
        <dbReference type="ARBA" id="ARBA00022803"/>
    </source>
</evidence>
<feature type="compositionally biased region" description="Basic residues" evidence="16">
    <location>
        <begin position="509"/>
        <end position="520"/>
    </location>
</feature>
<dbReference type="Pfam" id="PF13181">
    <property type="entry name" value="TPR_8"/>
    <property type="match status" value="3"/>
</dbReference>
<dbReference type="Gene3D" id="3.80.10.10">
    <property type="entry name" value="Ribonuclease Inhibitor"/>
    <property type="match status" value="1"/>
</dbReference>
<dbReference type="Pfam" id="PF13516">
    <property type="entry name" value="LRR_6"/>
    <property type="match status" value="2"/>
</dbReference>
<comment type="similarity">
    <text evidence="3">Belongs to the Tonsoku family.</text>
</comment>
<keyword evidence="6" id="KW-0433">Leucine-rich repeat</keyword>
<gene>
    <name evidence="17" type="ORF">NTJ_02189</name>
</gene>
<dbReference type="PANTHER" id="PTHR46358">
    <property type="entry name" value="TONSOKU-LIKE PROTEIN"/>
    <property type="match status" value="1"/>
</dbReference>
<keyword evidence="13" id="KW-0539">Nucleus</keyword>
<dbReference type="PROSITE" id="PS50088">
    <property type="entry name" value="ANK_REPEAT"/>
    <property type="match status" value="3"/>
</dbReference>
<dbReference type="InterPro" id="IPR002110">
    <property type="entry name" value="Ankyrin_rpt"/>
</dbReference>
<sequence length="1320" mass="146658">MDCEKWKRKKAKALKEGDLAQLIVCSEELAVYHVYHENYHAALEEYEEMEKFAIAKNSPLDVGRANRLIGEMYCEIDNYDKAIDHQRKHLDIARTQSDKVEEQRALATLGRTYLKMAECYREGDQTRKNDSLAKAKDFFTESLAVCDQLTDNLVGPKQRMEMRARLYLNLGLVYDEEGHMSSAIEYINKSVIICKKMDFWEDLYRAYVNLGCTYNMNGMKKEAISAFDKAIDVAERLSNKIACLCESLSWKAEALLGLPDFRGARQALLRAYKLNCPSQAIRTEIERKLRIVAAMCETESKLLNVAPDGENRLRKSLYESLGDMASELKAFTTALTYYTLMLECVEKSGGDPKELIECYVSLAQTYKDNKQYKKAVEFFRKEVALEKGNNVESCETYLNIAELYQLMGKAANALEAFKAARLCAESAQNPKLLKTVLSKLSQHFSELDEIAEVAKIRCELENLDQGDQSDEEDDSDLRKPTTEFGADINLDELTDEEVNPDQTEPGKSTRSRAKSKSNLHKKNELGETPLHRAAITGNLTLATKLLDQGHSVDVRDYSGWTPLHEAANHGFLEIAELLLKKGASVNDRGGAECNGVTPLLDAASCGHFDMMELLLKYKASPLMKNNDGMTVLDLMAEWKSYAEKENGGHLEPSVLAEYNSMYSKFKQILERAGCNSTRKTPTPMKNHSEVMRTSTRRIMYEEADDDINVKMPAFSRNGDLDVSSARFPIKPSRKMGAANEYESTIRALRFQSRDRGSSSLAQETKLPALVRPESLVGDDWLEEDIVRPNKKMRSNEFLGEPLRMPRTNGSSAFRTPSPLPPPEDSFADSSNDGSAWDAVASQKPDQPAATCPLPDIHSPSTSGFCSNQLKVMNLSRRTEMLLGDEGRKNKVGKIDSPIPSAVTPSTTCVKVLVEGKLLVVPVPAVNEHLNIEWLAEETAKRYKCLEGVEPKLGLLTSDGAFLLNSDPVSLVLPMGELQGRVVSWNLPSLVALYEEICSQNNISSDTSVISILQTCPATQSADFGCTVFDSDQLNCIMKVLVRHQPLQNLSLSGIDVSDSNIKAVTDCVTKLSQLRSLDLSSTNITNEGLSSFAQSVISSNALQCLQTLNIGFNPLGDCLKPLGELINHLPALKSLSIPSANLAVQSFRSHLDFTLDTLEIINVNYNDIGTEGIIDLLGRLNPRYISELHLAYAGGKTIREVGLYMQMNAPPSLRLLDVSYCPASEEDVREFIKGLQMCPHLEKLKLEGVAGLCPKNVHDLMACRSLRSLNLAGALDAPQSLQVAENLANLAISSRSEQNWGRRGPFDFVMSSPVQNRAIN</sequence>
<feature type="repeat" description="TPR" evidence="15">
    <location>
        <begin position="164"/>
        <end position="197"/>
    </location>
</feature>
<evidence type="ECO:0000256" key="15">
    <source>
        <dbReference type="PROSITE-ProRule" id="PRU00339"/>
    </source>
</evidence>
<evidence type="ECO:0000256" key="1">
    <source>
        <dbReference type="ARBA" id="ARBA00004123"/>
    </source>
</evidence>
<dbReference type="Pfam" id="PF13857">
    <property type="entry name" value="Ank_5"/>
    <property type="match status" value="1"/>
</dbReference>
<evidence type="ECO:0000256" key="4">
    <source>
        <dbReference type="ARBA" id="ARBA00017829"/>
    </source>
</evidence>
<dbReference type="InterPro" id="IPR001611">
    <property type="entry name" value="Leu-rich_rpt"/>
</dbReference>
<feature type="repeat" description="TPR" evidence="15">
    <location>
        <begin position="356"/>
        <end position="389"/>
    </location>
</feature>
<dbReference type="SMART" id="SM00248">
    <property type="entry name" value="ANK"/>
    <property type="match status" value="3"/>
</dbReference>
<dbReference type="PROSITE" id="PS50005">
    <property type="entry name" value="TPR"/>
    <property type="match status" value="3"/>
</dbReference>